<accession>A0A6J6DE76</accession>
<organism evidence="1">
    <name type="scientific">freshwater metagenome</name>
    <dbReference type="NCBI Taxonomy" id="449393"/>
    <lineage>
        <taxon>unclassified sequences</taxon>
        <taxon>metagenomes</taxon>
        <taxon>ecological metagenomes</taxon>
    </lineage>
</organism>
<evidence type="ECO:0000313" key="1">
    <source>
        <dbReference type="EMBL" id="CAB4561676.1"/>
    </source>
</evidence>
<protein>
    <submittedName>
        <fullName evidence="1">Unannotated protein</fullName>
    </submittedName>
</protein>
<dbReference type="AlphaFoldDB" id="A0A6J6DE76"/>
<reference evidence="1" key="1">
    <citation type="submission" date="2020-05" db="EMBL/GenBank/DDBJ databases">
        <authorList>
            <person name="Chiriac C."/>
            <person name="Salcher M."/>
            <person name="Ghai R."/>
            <person name="Kavagutti S V."/>
        </authorList>
    </citation>
    <scope>NUCLEOTIDE SEQUENCE</scope>
</reference>
<dbReference type="EMBL" id="CAEZTJ010000015">
    <property type="protein sequence ID" value="CAB4561676.1"/>
    <property type="molecule type" value="Genomic_DNA"/>
</dbReference>
<name>A0A6J6DE76_9ZZZZ</name>
<proteinExistence type="predicted"/>
<gene>
    <name evidence="1" type="ORF">UFOPK1650_00218</name>
</gene>
<sequence>MFSRILLSLALVTSLVVVPTHTAQAEECASDSCISVTADDERDEIVVSLVRPGTRKESERKRSLPTVSGSFSAIADPKRTWIPYHPDLYAAWREAAKKAAATRAERRRSTQTNRSQVVTASLTDRVSQLVPFGSLQTQPPEGAVIGRPVYFWSPTPTSFDVTIRVSGVPVRLELTPSFEWRYGDGRIETTRTTSLPGAPYPSPLNTFTYYQPGAKEISLLTTWSGEFTIAGVKAPINGKITQRSSKILDVREAPHRILD</sequence>